<dbReference type="WBParaSite" id="MBELARI_LOCUS7818">
    <property type="protein sequence ID" value="MBELARI_LOCUS7818"/>
    <property type="gene ID" value="MBELARI_LOCUS7818"/>
</dbReference>
<evidence type="ECO:0000256" key="2">
    <source>
        <dbReference type="SAM" id="SignalP"/>
    </source>
</evidence>
<name>A0AAF3FQ89_9BILA</name>
<protein>
    <submittedName>
        <fullName evidence="4">Uncharacterized protein</fullName>
    </submittedName>
</protein>
<dbReference type="AlphaFoldDB" id="A0AAF3FQ89"/>
<sequence length="122" mass="13111">MMWRRVFPFLCLIAFTIAASRIKREEPIAEGSGEPMAEGSGAIGAIEGQSPAEETQDSVKEKSNADEDTLTGTEATNAEHSDAKREDASQSQFSSAAQQGVNSAQSLFAYSFISIIIAIFIF</sequence>
<organism evidence="3 4">
    <name type="scientific">Mesorhabditis belari</name>
    <dbReference type="NCBI Taxonomy" id="2138241"/>
    <lineage>
        <taxon>Eukaryota</taxon>
        <taxon>Metazoa</taxon>
        <taxon>Ecdysozoa</taxon>
        <taxon>Nematoda</taxon>
        <taxon>Chromadorea</taxon>
        <taxon>Rhabditida</taxon>
        <taxon>Rhabditina</taxon>
        <taxon>Rhabditomorpha</taxon>
        <taxon>Rhabditoidea</taxon>
        <taxon>Rhabditidae</taxon>
        <taxon>Mesorhabditinae</taxon>
        <taxon>Mesorhabditis</taxon>
    </lineage>
</organism>
<feature type="region of interest" description="Disordered" evidence="1">
    <location>
        <begin position="24"/>
        <end position="96"/>
    </location>
</feature>
<evidence type="ECO:0000313" key="4">
    <source>
        <dbReference type="WBParaSite" id="MBELARI_LOCUS7818"/>
    </source>
</evidence>
<dbReference type="Proteomes" id="UP000887575">
    <property type="component" value="Unassembled WGS sequence"/>
</dbReference>
<feature type="signal peptide" evidence="2">
    <location>
        <begin position="1"/>
        <end position="18"/>
    </location>
</feature>
<feature type="compositionally biased region" description="Basic and acidic residues" evidence="1">
    <location>
        <begin position="77"/>
        <end position="88"/>
    </location>
</feature>
<proteinExistence type="predicted"/>
<evidence type="ECO:0000313" key="3">
    <source>
        <dbReference type="Proteomes" id="UP000887575"/>
    </source>
</evidence>
<keyword evidence="2" id="KW-0732">Signal</keyword>
<accession>A0AAF3FQ89</accession>
<keyword evidence="3" id="KW-1185">Reference proteome</keyword>
<evidence type="ECO:0000256" key="1">
    <source>
        <dbReference type="SAM" id="MobiDB-lite"/>
    </source>
</evidence>
<reference evidence="4" key="1">
    <citation type="submission" date="2024-02" db="UniProtKB">
        <authorList>
            <consortium name="WormBaseParasite"/>
        </authorList>
    </citation>
    <scope>IDENTIFICATION</scope>
</reference>
<feature type="compositionally biased region" description="Low complexity" evidence="1">
    <location>
        <begin position="37"/>
        <end position="48"/>
    </location>
</feature>
<feature type="chain" id="PRO_5042074869" evidence="2">
    <location>
        <begin position="19"/>
        <end position="122"/>
    </location>
</feature>